<organism evidence="1 2">
    <name type="scientific">Vitrella brassicaformis (strain CCMP3155)</name>
    <dbReference type="NCBI Taxonomy" id="1169540"/>
    <lineage>
        <taxon>Eukaryota</taxon>
        <taxon>Sar</taxon>
        <taxon>Alveolata</taxon>
        <taxon>Colpodellida</taxon>
        <taxon>Vitrellaceae</taxon>
        <taxon>Vitrella</taxon>
    </lineage>
</organism>
<dbReference type="VEuPathDB" id="CryptoDB:Vbra_11069"/>
<proteinExistence type="predicted"/>
<dbReference type="InParanoid" id="A0A0G4EBL9"/>
<dbReference type="PhylomeDB" id="A0A0G4EBL9"/>
<dbReference type="AlphaFoldDB" id="A0A0G4EBL9"/>
<dbReference type="EMBL" id="CDMY01000098">
    <property type="protein sequence ID" value="CEL92685.1"/>
    <property type="molecule type" value="Genomic_DNA"/>
</dbReference>
<sequence>MLVFFCQHKDADWQYIFRDVVKKVCQGSAHPKQRPVEKQYSLWLLPGHFRVTIPLDNNRISRLNAHRWAKMAVVCEKIRLIGIRWDKWLLLKALSSNKKIITVTHEHVEKLFEKYEKQQVGAMPLAVLEYELPALAGLGAPLHSITWSYPNGGWAEPTIDAINFATGRLHVPTIRLANRHDNQPDSEQIDPHLTVSYLNQPIQLRFSDAALINQLHRKAPNPMTLSVRIAADGTPADVQAAKDMLANWQGGLGGQLAGVHRCGVQEPNTPPQRPPSEYFVLCLAPFIAVTVTDTTADDGFDAEVRMVGEAVSRCRVGSLADLNRVLDGQHSDKYAGYIRRIREAAALPGLTVTVTTNHKYLNMNLH</sequence>
<accession>A0A0G4EBL9</accession>
<reference evidence="1 2" key="1">
    <citation type="submission" date="2014-11" db="EMBL/GenBank/DDBJ databases">
        <authorList>
            <person name="Zhu J."/>
            <person name="Qi W."/>
            <person name="Song R."/>
        </authorList>
    </citation>
    <scope>NUCLEOTIDE SEQUENCE [LARGE SCALE GENOMIC DNA]</scope>
</reference>
<protein>
    <submittedName>
        <fullName evidence="1">Uncharacterized protein</fullName>
    </submittedName>
</protein>
<keyword evidence="2" id="KW-1185">Reference proteome</keyword>
<evidence type="ECO:0000313" key="2">
    <source>
        <dbReference type="Proteomes" id="UP000041254"/>
    </source>
</evidence>
<evidence type="ECO:0000313" key="1">
    <source>
        <dbReference type="EMBL" id="CEL92685.1"/>
    </source>
</evidence>
<dbReference type="Proteomes" id="UP000041254">
    <property type="component" value="Unassembled WGS sequence"/>
</dbReference>
<name>A0A0G4EBL9_VITBC</name>
<gene>
    <name evidence="1" type="ORF">Vbra_11069</name>
</gene>